<dbReference type="Gene3D" id="2.20.200.10">
    <property type="entry name" value="Outer membrane efflux proteins (OEP)"/>
    <property type="match status" value="1"/>
</dbReference>
<dbReference type="RefSeq" id="WP_377120625.1">
    <property type="nucleotide sequence ID" value="NZ_JBHRSD010000002.1"/>
</dbReference>
<sequence length="463" mass="50156">MKKRDMLKSSLIAIAVTAGLSACSITSEVPQVELVSANFGTSANAVPQLKVEPWWQHFNDQQLSELVSLTLQHNPSLTVAKANMLAAKAVFQDVDNDTLPKGNMSFSQDSNKVYNGSTENRVLSRQIRGGFDVNWSLDLFGRIEHTIAAAQADAMAAELAWRDLQVELVARTAQTYVEWLGFQAQIEVAEQNVASLTKTHQVITVRLESGYANELDLLRVTAQLKGVAASIPALQARASQVKAVLEALVGGDANLTDLQRSNLPTLDMPIAIVDPVSLLRRRSDIAAAEQRLLAANARLNANEAALYPDLSISGFLGFLSPEVNLLGNQTKAWQVAPSLSWPVFDLGSLQARIDIASAQQQGAVAQLQQDWLTAVTQAKTALSDYAFLQTEQHLLQAQVTASAKALELAQLQYEAGTIDLLNLLDSERTALVAKDKLTQANTRTFVALTSVYRAFAGDVSHAI</sequence>
<dbReference type="Pfam" id="PF02321">
    <property type="entry name" value="OEP"/>
    <property type="match status" value="2"/>
</dbReference>
<keyword evidence="2" id="KW-1134">Transmembrane beta strand</keyword>
<dbReference type="PROSITE" id="PS51257">
    <property type="entry name" value="PROKAR_LIPOPROTEIN"/>
    <property type="match status" value="1"/>
</dbReference>
<evidence type="ECO:0000256" key="2">
    <source>
        <dbReference type="RuleBase" id="RU362097"/>
    </source>
</evidence>
<organism evidence="3 4">
    <name type="scientific">Pseudoalteromonas fenneropenaei</name>
    <dbReference type="NCBI Taxonomy" id="1737459"/>
    <lineage>
        <taxon>Bacteria</taxon>
        <taxon>Pseudomonadati</taxon>
        <taxon>Pseudomonadota</taxon>
        <taxon>Gammaproteobacteria</taxon>
        <taxon>Alteromonadales</taxon>
        <taxon>Pseudoalteromonadaceae</taxon>
        <taxon>Pseudoalteromonas</taxon>
    </lineage>
</organism>
<dbReference type="PANTHER" id="PTHR30203">
    <property type="entry name" value="OUTER MEMBRANE CATION EFFLUX PROTEIN"/>
    <property type="match status" value="1"/>
</dbReference>
<dbReference type="InterPro" id="IPR010131">
    <property type="entry name" value="MdtP/NodT-like"/>
</dbReference>
<dbReference type="PANTHER" id="PTHR30203:SF25">
    <property type="entry name" value="OUTER MEMBRANE PROTEIN-RELATED"/>
    <property type="match status" value="1"/>
</dbReference>
<reference evidence="4" key="1">
    <citation type="journal article" date="2019" name="Int. J. Syst. Evol. Microbiol.">
        <title>The Global Catalogue of Microorganisms (GCM) 10K type strain sequencing project: providing services to taxonomists for standard genome sequencing and annotation.</title>
        <authorList>
            <consortium name="The Broad Institute Genomics Platform"/>
            <consortium name="The Broad Institute Genome Sequencing Center for Infectious Disease"/>
            <person name="Wu L."/>
            <person name="Ma J."/>
        </authorList>
    </citation>
    <scope>NUCLEOTIDE SEQUENCE [LARGE SCALE GENOMIC DNA]</scope>
    <source>
        <strain evidence="4">KCTC 42730</strain>
    </source>
</reference>
<keyword evidence="4" id="KW-1185">Reference proteome</keyword>
<evidence type="ECO:0000256" key="1">
    <source>
        <dbReference type="ARBA" id="ARBA00007613"/>
    </source>
</evidence>
<dbReference type="SUPFAM" id="SSF56954">
    <property type="entry name" value="Outer membrane efflux proteins (OEP)"/>
    <property type="match status" value="1"/>
</dbReference>
<feature type="chain" id="PRO_5044997923" evidence="2">
    <location>
        <begin position="19"/>
        <end position="463"/>
    </location>
</feature>
<comment type="similarity">
    <text evidence="1 2">Belongs to the outer membrane factor (OMF) (TC 1.B.17) family.</text>
</comment>
<dbReference type="EMBL" id="JBHRSD010000002">
    <property type="protein sequence ID" value="MFC3031419.1"/>
    <property type="molecule type" value="Genomic_DNA"/>
</dbReference>
<dbReference type="InterPro" id="IPR003423">
    <property type="entry name" value="OMP_efflux"/>
</dbReference>
<name>A0ABV7CFP7_9GAMM</name>
<feature type="signal peptide" evidence="2">
    <location>
        <begin position="1"/>
        <end position="18"/>
    </location>
</feature>
<evidence type="ECO:0000313" key="3">
    <source>
        <dbReference type="EMBL" id="MFC3031419.1"/>
    </source>
</evidence>
<keyword evidence="2" id="KW-0449">Lipoprotein</keyword>
<accession>A0ABV7CFP7</accession>
<keyword evidence="2" id="KW-0564">Palmitate</keyword>
<dbReference type="Gene3D" id="1.20.1600.10">
    <property type="entry name" value="Outer membrane efflux proteins (OEP)"/>
    <property type="match status" value="1"/>
</dbReference>
<proteinExistence type="inferred from homology"/>
<comment type="subcellular location">
    <subcellularLocation>
        <location evidence="2">Cell outer membrane</location>
        <topology evidence="2">Lipid-anchor</topology>
    </subcellularLocation>
</comment>
<evidence type="ECO:0000313" key="4">
    <source>
        <dbReference type="Proteomes" id="UP001595453"/>
    </source>
</evidence>
<dbReference type="NCBIfam" id="TIGR01845">
    <property type="entry name" value="outer_NodT"/>
    <property type="match status" value="1"/>
</dbReference>
<keyword evidence="2" id="KW-0812">Transmembrane</keyword>
<protein>
    <submittedName>
        <fullName evidence="3">TolC family protein</fullName>
    </submittedName>
</protein>
<dbReference type="Proteomes" id="UP001595453">
    <property type="component" value="Unassembled WGS sequence"/>
</dbReference>
<gene>
    <name evidence="3" type="ORF">ACFOEE_02615</name>
</gene>
<comment type="caution">
    <text evidence="3">The sequence shown here is derived from an EMBL/GenBank/DDBJ whole genome shotgun (WGS) entry which is preliminary data.</text>
</comment>
<keyword evidence="2" id="KW-0732">Signal</keyword>
<keyword evidence="2" id="KW-0472">Membrane</keyword>